<dbReference type="CDD" id="cd06532">
    <property type="entry name" value="Glyco_transf_25"/>
    <property type="match status" value="1"/>
</dbReference>
<accession>A0A2T0W3A4</accession>
<comment type="caution">
    <text evidence="2">The sequence shown here is derived from an EMBL/GenBank/DDBJ whole genome shotgun (WGS) entry which is preliminary data.</text>
</comment>
<feature type="domain" description="Glycosyl transferase family 25" evidence="1">
    <location>
        <begin position="1"/>
        <end position="157"/>
    </location>
</feature>
<dbReference type="Pfam" id="PF01755">
    <property type="entry name" value="Glyco_transf_25"/>
    <property type="match status" value="1"/>
</dbReference>
<keyword evidence="2" id="KW-0808">Transferase</keyword>
<evidence type="ECO:0000313" key="2">
    <source>
        <dbReference type="EMBL" id="PRY79638.1"/>
    </source>
</evidence>
<name>A0A2T0W3A4_9RHOB</name>
<dbReference type="GO" id="GO:0016740">
    <property type="term" value="F:transferase activity"/>
    <property type="evidence" value="ECO:0007669"/>
    <property type="project" value="UniProtKB-KW"/>
</dbReference>
<dbReference type="Proteomes" id="UP000238007">
    <property type="component" value="Unassembled WGS sequence"/>
</dbReference>
<reference evidence="2 3" key="1">
    <citation type="submission" date="2018-03" db="EMBL/GenBank/DDBJ databases">
        <title>Genomic Encyclopedia of Archaeal and Bacterial Type Strains, Phase II (KMG-II): from individual species to whole genera.</title>
        <authorList>
            <person name="Goeker M."/>
        </authorList>
    </citation>
    <scope>NUCLEOTIDE SEQUENCE [LARGE SCALE GENOMIC DNA]</scope>
    <source>
        <strain evidence="2 3">DSM 101533</strain>
    </source>
</reference>
<protein>
    <submittedName>
        <fullName evidence="2">Glycosyl transferase family 25</fullName>
    </submittedName>
</protein>
<proteinExistence type="predicted"/>
<evidence type="ECO:0000313" key="3">
    <source>
        <dbReference type="Proteomes" id="UP000238007"/>
    </source>
</evidence>
<sequence length="223" mass="25766">MQERLGELGISYHKFDAINGKQCWEDLVPSIDIEAFEKNVGRKVMPGEIGCYHSHLKVWEQLIETGARVGLILEDDVVFHPNFRSAVDLALEHKEAWDILKLNYIRAKFPAKKARIGEMYIQSYIGPFTGMGAYLIHAETAARILPQMLPITRPIDHEIDRPKFHEIRHLALTPFPSHVSDNNDSTITGQSFGNVEKFPPWRRLRTYSLRWKNLIDKARYLSK</sequence>
<dbReference type="AlphaFoldDB" id="A0A2T0W3A4"/>
<organism evidence="2 3">
    <name type="scientific">Yoonia maritima</name>
    <dbReference type="NCBI Taxonomy" id="1435347"/>
    <lineage>
        <taxon>Bacteria</taxon>
        <taxon>Pseudomonadati</taxon>
        <taxon>Pseudomonadota</taxon>
        <taxon>Alphaproteobacteria</taxon>
        <taxon>Rhodobacterales</taxon>
        <taxon>Paracoccaceae</taxon>
        <taxon>Yoonia</taxon>
    </lineage>
</organism>
<dbReference type="InterPro" id="IPR002654">
    <property type="entry name" value="Glyco_trans_25"/>
</dbReference>
<keyword evidence="3" id="KW-1185">Reference proteome</keyword>
<dbReference type="EMBL" id="PVTP01000002">
    <property type="protein sequence ID" value="PRY79638.1"/>
    <property type="molecule type" value="Genomic_DNA"/>
</dbReference>
<gene>
    <name evidence="2" type="ORF">CLV80_102283</name>
</gene>
<evidence type="ECO:0000259" key="1">
    <source>
        <dbReference type="Pfam" id="PF01755"/>
    </source>
</evidence>